<gene>
    <name evidence="3" type="ORF">ACJRO7_026852</name>
</gene>
<feature type="domain" description="Disease resistance protein At4g27190-like leucine-rich repeats" evidence="2">
    <location>
        <begin position="1110"/>
        <end position="1239"/>
    </location>
</feature>
<dbReference type="InterPro" id="IPR057135">
    <property type="entry name" value="At4g27190-like_LRR"/>
</dbReference>
<evidence type="ECO:0000259" key="2">
    <source>
        <dbReference type="Pfam" id="PF23247"/>
    </source>
</evidence>
<proteinExistence type="predicted"/>
<feature type="domain" description="Disease resistance protein At4g27190-like leucine-rich repeats" evidence="2">
    <location>
        <begin position="717"/>
        <end position="859"/>
    </location>
</feature>
<feature type="domain" description="Disease resistance protein At4g27190-like leucine-rich repeats" evidence="2">
    <location>
        <begin position="1240"/>
        <end position="1343"/>
    </location>
</feature>
<organism evidence="3 4">
    <name type="scientific">Eucalyptus globulus</name>
    <name type="common">Tasmanian blue gum</name>
    <dbReference type="NCBI Taxonomy" id="34317"/>
    <lineage>
        <taxon>Eukaryota</taxon>
        <taxon>Viridiplantae</taxon>
        <taxon>Streptophyta</taxon>
        <taxon>Embryophyta</taxon>
        <taxon>Tracheophyta</taxon>
        <taxon>Spermatophyta</taxon>
        <taxon>Magnoliopsida</taxon>
        <taxon>eudicotyledons</taxon>
        <taxon>Gunneridae</taxon>
        <taxon>Pentapetalae</taxon>
        <taxon>rosids</taxon>
        <taxon>malvids</taxon>
        <taxon>Myrtales</taxon>
        <taxon>Myrtaceae</taxon>
        <taxon>Myrtoideae</taxon>
        <taxon>Eucalypteae</taxon>
        <taxon>Eucalyptus</taxon>
    </lineage>
</organism>
<sequence>ISIPSLESLTMEGLPNMEEIWSNESPPELSNLRSLQVMLCKSLLKVINFGSLVKLHKLHYLCIKNCNSVQEIFDLDGPNANGDVKTLSSELTTLELYDLGSLRCIWNRNPCGIVSFLHLERLKVHNCPNLKFMFFPSMVKSLGQLRDLLVKHCKKMEAIIMEEEGLGLETSKILAFPMLTSLNLQHLESLMCFSRGKGSREARSQDRIKSSSNALFCQQVAFPSLETLNITGLDNIEMIWDNQVVDSFPKLKSLFVDKCNKVVTIVPSSILGRLLCLESLKANTCGSLEVVFELRPLNSIDGPQVALPLKNLTVSRLPKLKCVWKKELHHQVNFQCLHSISISECKSLTSLFPASVAKDLVQLEELEINECGIMELIEKEEGLVPTFDFPKLTSLKLKHLTELKCIYTETHALHWPTLKTSQVYGCNKLEIFASQLENEMLLHKQPLFLIEKSVACSPLKELKLDDLSMLNCVWDKELYRHIKFKCLRSVTLQRCARLTSLFSTSIDRDLIQLEELEINQCGIVELIEKEGLSELIINVEAIEGSSHELKVASSFPSYFQHMKTLDVSLCHGLSNMFTSTIAENLVRLTNLRIRKCEILTEVISDEGGKEGNVVTFNQLKYMELDGLTRLRCFSSNGYSLMFPLLEDIIVNRCPQMKFFHKGQIEVPKLKGVKVGLNEEYEVTKYQYFWKENLNMTIQNMLEEMATLVGTKYMRLFEFPELIGKWHGKLNPITSSWQLESLVVDKCPSFINAIPSSLMLVLKRMTSLQVRDCVPLEEIFNLEGLEAVDCTQVLPKLRYLHLVNLPKLRQLWNRDLQGTMCFYSLRHLSLYKCSNLRHAFVPSMVRCLPNLEEMEIKECDQMGVVVDEEGQGSAVEEIIFPNLKQITLKCLPNLTSFVSWKNHTLECPILSILSIAHCPKIRSLTWQSLMEIDNGTPSFFTPQVQFPQLGWMDLSHMDNLSKIWTDSPQETLSFDCLWEVEVQKCKSLENLFPYWVATSLTQLKRIQVESCEIKEIVARRDDAPRSNTTQDLFPKLTSLVLHDMPRLKSFCPNLPTLNWSLLEELRVTHCDKLNMLSFTASMNSWAQRDDQQDLSDQEAHSSFERDFPNFERLLLVNNNIQMIRDGNFPDDIFSKTKALTLACFHNEKAVFPSKFLLERFQNLESLEVFCSSFEDIFPDEGLVEEGKHFVLENLGELKLSKLHNLKRVWREDSLVLTILQTIEMFEVWDCPCLTTIFPTTTSFQNLTKLVVNNSSGLVHLVTVSTVTNLMHLRWMTIVGCERMKEVVVDNGAGEGKVITFGSLFKLTLQDLPSLECFSSIPSCTFRFPLLWRIIVEECPKMKTLCKDTLSTPHLRHVSLFRYEWEGNWEKDDDLNTIIRKLSA</sequence>
<evidence type="ECO:0000256" key="1">
    <source>
        <dbReference type="ARBA" id="ARBA00022821"/>
    </source>
</evidence>
<dbReference type="EMBL" id="JBJKBG010000007">
    <property type="protein sequence ID" value="KAL3729779.1"/>
    <property type="molecule type" value="Genomic_DNA"/>
</dbReference>
<comment type="caution">
    <text evidence="3">The sequence shown here is derived from an EMBL/GenBank/DDBJ whole genome shotgun (WGS) entry which is preliminary data.</text>
</comment>
<dbReference type="Gene3D" id="3.80.10.10">
    <property type="entry name" value="Ribonuclease Inhibitor"/>
    <property type="match status" value="5"/>
</dbReference>
<dbReference type="Proteomes" id="UP001634007">
    <property type="component" value="Unassembled WGS sequence"/>
</dbReference>
<feature type="domain" description="Disease resistance protein At4g27190-like leucine-rich repeats" evidence="2">
    <location>
        <begin position="455"/>
        <end position="522"/>
    </location>
</feature>
<dbReference type="SUPFAM" id="SSF52058">
    <property type="entry name" value="L domain-like"/>
    <property type="match status" value="1"/>
</dbReference>
<evidence type="ECO:0000313" key="4">
    <source>
        <dbReference type="Proteomes" id="UP001634007"/>
    </source>
</evidence>
<feature type="domain" description="Disease resistance protein At4g27190-like leucine-rich repeats" evidence="2">
    <location>
        <begin position="226"/>
        <end position="372"/>
    </location>
</feature>
<feature type="domain" description="Disease resistance protein At4g27190-like leucine-rich repeats" evidence="2">
    <location>
        <begin position="946"/>
        <end position="1011"/>
    </location>
</feature>
<dbReference type="InterPro" id="IPR050905">
    <property type="entry name" value="Plant_NBS-LRR"/>
</dbReference>
<feature type="non-terminal residue" evidence="3">
    <location>
        <position position="1"/>
    </location>
</feature>
<name>A0ABD3JU97_EUCGL</name>
<evidence type="ECO:0000313" key="3">
    <source>
        <dbReference type="EMBL" id="KAL3729779.1"/>
    </source>
</evidence>
<feature type="domain" description="Disease resistance protein At4g27190-like leucine-rich repeats" evidence="2">
    <location>
        <begin position="555"/>
        <end position="657"/>
    </location>
</feature>
<accession>A0ABD3JU97</accession>
<protein>
    <recommendedName>
        <fullName evidence="2">Disease resistance protein At4g27190-like leucine-rich repeats domain-containing protein</fullName>
    </recommendedName>
</protein>
<dbReference type="PANTHER" id="PTHR33463:SF203">
    <property type="entry name" value="AAA+ ATPASE DOMAIN-CONTAINING PROTEIN"/>
    <property type="match status" value="1"/>
</dbReference>
<dbReference type="PANTHER" id="PTHR33463">
    <property type="entry name" value="NB-ARC DOMAIN-CONTAINING PROTEIN-RELATED"/>
    <property type="match status" value="1"/>
</dbReference>
<dbReference type="SUPFAM" id="SSF52047">
    <property type="entry name" value="RNI-like"/>
    <property type="match status" value="4"/>
</dbReference>
<feature type="domain" description="Disease resistance protein At4g27190-like leucine-rich repeats" evidence="2">
    <location>
        <begin position="9"/>
        <end position="154"/>
    </location>
</feature>
<keyword evidence="1" id="KW-0611">Plant defense</keyword>
<reference evidence="3 4" key="1">
    <citation type="submission" date="2024-11" db="EMBL/GenBank/DDBJ databases">
        <title>Chromosome-level genome assembly of Eucalyptus globulus Labill. provides insights into its genome evolution.</title>
        <authorList>
            <person name="Li X."/>
        </authorList>
    </citation>
    <scope>NUCLEOTIDE SEQUENCE [LARGE SCALE GENOMIC DNA]</scope>
    <source>
        <strain evidence="3">CL2024</strain>
        <tissue evidence="3">Fresh tender leaves</tissue>
    </source>
</reference>
<dbReference type="Pfam" id="PF23247">
    <property type="entry name" value="LRR_RPS2"/>
    <property type="match status" value="8"/>
</dbReference>
<dbReference type="InterPro" id="IPR032675">
    <property type="entry name" value="LRR_dom_sf"/>
</dbReference>
<keyword evidence="4" id="KW-1185">Reference proteome</keyword>